<dbReference type="PANTHER" id="PTHR30181">
    <property type="entry name" value="MANNITOL PERMEASE IIC COMPONENT"/>
    <property type="match status" value="1"/>
</dbReference>
<reference evidence="13 14" key="1">
    <citation type="journal article" date="2020" name="Microorganisms">
        <title>New Insight into Antimicrobial Compounds from Food and Marine-Sourced Carnobacterium Species through Phenotype and Genome Analyses.</title>
        <authorList>
            <person name="Begrem S."/>
            <person name="Ivaniuk F."/>
            <person name="Gigout-Chevalier F."/>
            <person name="Kolypczuk L."/>
            <person name="Bonnetot S."/>
            <person name="Leroi F."/>
            <person name="Grovel O."/>
            <person name="Delbarre-Ladrat C."/>
            <person name="Passerini D."/>
        </authorList>
    </citation>
    <scope>NUCLEOTIDE SEQUENCE [LARGE SCALE GENOMIC DNA]</scope>
    <source>
        <strain evidence="13 14">MIP2551</strain>
    </source>
</reference>
<proteinExistence type="predicted"/>
<dbReference type="Pfam" id="PF00359">
    <property type="entry name" value="PTS_EIIA_2"/>
    <property type="match status" value="1"/>
</dbReference>
<dbReference type="EMBL" id="WNJQ01000008">
    <property type="protein sequence ID" value="MBC9825976.1"/>
    <property type="molecule type" value="Genomic_DNA"/>
</dbReference>
<keyword evidence="5" id="KW-0762">Sugar transport</keyword>
<dbReference type="SUPFAM" id="SSF55804">
    <property type="entry name" value="Phoshotransferase/anion transport protein"/>
    <property type="match status" value="1"/>
</dbReference>
<keyword evidence="14" id="KW-1185">Reference proteome</keyword>
<evidence type="ECO:0000256" key="6">
    <source>
        <dbReference type="ARBA" id="ARBA00022679"/>
    </source>
</evidence>
<dbReference type="Gene3D" id="3.40.930.10">
    <property type="entry name" value="Mannitol-specific EII, Chain A"/>
    <property type="match status" value="1"/>
</dbReference>
<evidence type="ECO:0000256" key="9">
    <source>
        <dbReference type="ARBA" id="ARBA00029908"/>
    </source>
</evidence>
<name>A0ABR7TDC3_9LACT</name>
<dbReference type="PANTHER" id="PTHR30181:SF2">
    <property type="entry name" value="PTS SYSTEM MANNITOL-SPECIFIC EIICBA COMPONENT"/>
    <property type="match status" value="1"/>
</dbReference>
<evidence type="ECO:0000313" key="14">
    <source>
        <dbReference type="Proteomes" id="UP000638836"/>
    </source>
</evidence>
<dbReference type="RefSeq" id="WP_034536877.1">
    <property type="nucleotide sequence ID" value="NZ_WNJQ01000008.1"/>
</dbReference>
<keyword evidence="3" id="KW-0813">Transport</keyword>
<evidence type="ECO:0000256" key="3">
    <source>
        <dbReference type="ARBA" id="ARBA00022448"/>
    </source>
</evidence>
<evidence type="ECO:0000256" key="5">
    <source>
        <dbReference type="ARBA" id="ARBA00022597"/>
    </source>
</evidence>
<protein>
    <recommendedName>
        <fullName evidence="2">Mannitol-specific phosphotransferase enzyme IIA component</fullName>
    </recommendedName>
    <alternativeName>
        <fullName evidence="10">EIIA</fullName>
    </alternativeName>
    <alternativeName>
        <fullName evidence="11">EIII</fullName>
    </alternativeName>
    <alternativeName>
        <fullName evidence="9">PTS system mannitol-specific EIIA component</fullName>
    </alternativeName>
</protein>
<accession>A0ABR7TDC3</accession>
<evidence type="ECO:0000256" key="1">
    <source>
        <dbReference type="ARBA" id="ARBA00002434"/>
    </source>
</evidence>
<dbReference type="Proteomes" id="UP000638836">
    <property type="component" value="Unassembled WGS sequence"/>
</dbReference>
<evidence type="ECO:0000256" key="7">
    <source>
        <dbReference type="ARBA" id="ARBA00022683"/>
    </source>
</evidence>
<evidence type="ECO:0000256" key="10">
    <source>
        <dbReference type="ARBA" id="ARBA00030956"/>
    </source>
</evidence>
<keyword evidence="4" id="KW-0597">Phosphoprotein</keyword>
<dbReference type="InterPro" id="IPR016152">
    <property type="entry name" value="PTrfase/Anion_transptr"/>
</dbReference>
<evidence type="ECO:0000256" key="11">
    <source>
        <dbReference type="ARBA" id="ARBA00030962"/>
    </source>
</evidence>
<dbReference type="InterPro" id="IPR002178">
    <property type="entry name" value="PTS_EIIA_type-2_dom"/>
</dbReference>
<feature type="domain" description="PTS EIIA type-2" evidence="12">
    <location>
        <begin position="2"/>
        <end position="145"/>
    </location>
</feature>
<organism evidence="13 14">
    <name type="scientific">Carnobacterium inhibens</name>
    <dbReference type="NCBI Taxonomy" id="147709"/>
    <lineage>
        <taxon>Bacteria</taxon>
        <taxon>Bacillati</taxon>
        <taxon>Bacillota</taxon>
        <taxon>Bacilli</taxon>
        <taxon>Lactobacillales</taxon>
        <taxon>Carnobacteriaceae</taxon>
        <taxon>Carnobacterium</taxon>
    </lineage>
</organism>
<evidence type="ECO:0000259" key="12">
    <source>
        <dbReference type="PROSITE" id="PS51094"/>
    </source>
</evidence>
<dbReference type="InterPro" id="IPR050893">
    <property type="entry name" value="Sugar_PTS"/>
</dbReference>
<keyword evidence="8" id="KW-0418">Kinase</keyword>
<dbReference type="PROSITE" id="PS00372">
    <property type="entry name" value="PTS_EIIA_TYPE_2_HIS"/>
    <property type="match status" value="1"/>
</dbReference>
<evidence type="ECO:0000256" key="2">
    <source>
        <dbReference type="ARBA" id="ARBA00014783"/>
    </source>
</evidence>
<dbReference type="CDD" id="cd00211">
    <property type="entry name" value="PTS_IIA_fru"/>
    <property type="match status" value="1"/>
</dbReference>
<evidence type="ECO:0000256" key="4">
    <source>
        <dbReference type="ARBA" id="ARBA00022553"/>
    </source>
</evidence>
<comment type="function">
    <text evidence="1">The phosphoenolpyruvate-dependent sugar phosphotransferase system (sugar PTS), a major carbohydrate active transport system, catalyzes the phosphorylation of incoming sugar substrates concomitantly with their translocation across the cell membrane. The enzyme II CmtAB PTS system is involved in D-mannitol transport.</text>
</comment>
<comment type="caution">
    <text evidence="13">The sequence shown here is derived from an EMBL/GenBank/DDBJ whole genome shotgun (WGS) entry which is preliminary data.</text>
</comment>
<evidence type="ECO:0000256" key="8">
    <source>
        <dbReference type="ARBA" id="ARBA00022777"/>
    </source>
</evidence>
<evidence type="ECO:0000313" key="13">
    <source>
        <dbReference type="EMBL" id="MBC9825976.1"/>
    </source>
</evidence>
<gene>
    <name evidence="13" type="ORF">GLO26_09125</name>
</gene>
<keyword evidence="7" id="KW-0598">Phosphotransferase system</keyword>
<keyword evidence="6" id="KW-0808">Transferase</keyword>
<dbReference type="PROSITE" id="PS51094">
    <property type="entry name" value="PTS_EIIA_TYPE_2"/>
    <property type="match status" value="1"/>
</dbReference>
<sequence length="146" mass="15856">MGILEENSIKLNQAFNTKEEAIRAAGQVLVGGQYVEEGYIAEMLKREENVSTYMGNFIAIPHGTENSKDLINQSGISVIQIPGGIDFGTPEEEKLVTVVFGIAGVGDEHLDILSKIAVYCSEVENVVKLADASSEREIKELLEGIE</sequence>